<dbReference type="GO" id="GO:0046872">
    <property type="term" value="F:metal ion binding"/>
    <property type="evidence" value="ECO:0007669"/>
    <property type="project" value="UniProtKB-KW"/>
</dbReference>
<dbReference type="InterPro" id="IPR011032">
    <property type="entry name" value="GroES-like_sf"/>
</dbReference>
<dbReference type="SMART" id="SM00829">
    <property type="entry name" value="PKS_ER"/>
    <property type="match status" value="1"/>
</dbReference>
<dbReference type="SUPFAM" id="SSF51735">
    <property type="entry name" value="NAD(P)-binding Rossmann-fold domains"/>
    <property type="match status" value="1"/>
</dbReference>
<feature type="domain" description="Enoyl reductase (ER)" evidence="4">
    <location>
        <begin position="25"/>
        <end position="372"/>
    </location>
</feature>
<dbReference type="CDD" id="cd08231">
    <property type="entry name" value="MDR_TM0436_like"/>
    <property type="match status" value="1"/>
</dbReference>
<evidence type="ECO:0000259" key="4">
    <source>
        <dbReference type="SMART" id="SM00829"/>
    </source>
</evidence>
<dbReference type="AlphaFoldDB" id="E8QZ78"/>
<keyword evidence="6" id="KW-1185">Reference proteome</keyword>
<reference key="1">
    <citation type="submission" date="2010-11" db="EMBL/GenBank/DDBJ databases">
        <title>The complete sequence of chromosome of Isophaera pallida ATCC 43644.</title>
        <authorList>
            <consortium name="US DOE Joint Genome Institute (JGI-PGF)"/>
            <person name="Lucas S."/>
            <person name="Copeland A."/>
            <person name="Lapidus A."/>
            <person name="Bruce D."/>
            <person name="Goodwin L."/>
            <person name="Pitluck S."/>
            <person name="Kyrpides N."/>
            <person name="Mavromatis K."/>
            <person name="Pagani I."/>
            <person name="Ivanova N."/>
            <person name="Saunders E."/>
            <person name="Brettin T."/>
            <person name="Detter J.C."/>
            <person name="Han C."/>
            <person name="Tapia R."/>
            <person name="Land M."/>
            <person name="Hauser L."/>
            <person name="Markowitz V."/>
            <person name="Cheng J.-F."/>
            <person name="Hugenholtz P."/>
            <person name="Woyke T."/>
            <person name="Wu D."/>
            <person name="Eisen J.A."/>
        </authorList>
    </citation>
    <scope>NUCLEOTIDE SEQUENCE</scope>
    <source>
        <strain>ATCC 43644</strain>
    </source>
</reference>
<dbReference type="GO" id="GO:0016491">
    <property type="term" value="F:oxidoreductase activity"/>
    <property type="evidence" value="ECO:0007669"/>
    <property type="project" value="UniProtKB-KW"/>
</dbReference>
<dbReference type="InterPro" id="IPR013149">
    <property type="entry name" value="ADH-like_C"/>
</dbReference>
<dbReference type="NCBIfam" id="TIGR03366">
    <property type="entry name" value="HpnZ_proposed"/>
    <property type="match status" value="1"/>
</dbReference>
<dbReference type="InterPro" id="IPR050129">
    <property type="entry name" value="Zn_alcohol_dh"/>
</dbReference>
<dbReference type="Pfam" id="PF00107">
    <property type="entry name" value="ADH_zinc_N"/>
    <property type="match status" value="1"/>
</dbReference>
<dbReference type="Proteomes" id="UP000008631">
    <property type="component" value="Chromosome"/>
</dbReference>
<evidence type="ECO:0000313" key="6">
    <source>
        <dbReference type="Proteomes" id="UP000008631"/>
    </source>
</evidence>
<dbReference type="InterPro" id="IPR020843">
    <property type="entry name" value="ER"/>
</dbReference>
<dbReference type="HOGENOM" id="CLU_026673_11_0_0"/>
<name>E8QZ78_ISOPI</name>
<reference evidence="5 6" key="2">
    <citation type="journal article" date="2011" name="Stand. Genomic Sci.">
        <title>Complete genome sequence of Isosphaera pallida type strain (IS1B).</title>
        <authorList>
            <consortium name="US DOE Joint Genome Institute (JGI-PGF)"/>
            <person name="Goker M."/>
            <person name="Cleland D."/>
            <person name="Saunders E."/>
            <person name="Lapidus A."/>
            <person name="Nolan M."/>
            <person name="Lucas S."/>
            <person name="Hammon N."/>
            <person name="Deshpande S."/>
            <person name="Cheng J.F."/>
            <person name="Tapia R."/>
            <person name="Han C."/>
            <person name="Goodwin L."/>
            <person name="Pitluck S."/>
            <person name="Liolios K."/>
            <person name="Pagani I."/>
            <person name="Ivanova N."/>
            <person name="Mavromatis K."/>
            <person name="Pati A."/>
            <person name="Chen A."/>
            <person name="Palaniappan K."/>
            <person name="Land M."/>
            <person name="Hauser L."/>
            <person name="Chang Y.J."/>
            <person name="Jeffries C.D."/>
            <person name="Detter J.C."/>
            <person name="Beck B."/>
            <person name="Woyke T."/>
            <person name="Bristow J."/>
            <person name="Eisen J.A."/>
            <person name="Markowitz V."/>
            <person name="Hugenholtz P."/>
            <person name="Kyrpides N.C."/>
            <person name="Klenk H.P."/>
        </authorList>
    </citation>
    <scope>NUCLEOTIDE SEQUENCE [LARGE SCALE GENOMIC DNA]</scope>
    <source>
        <strain evidence="6">ATCC 43644 / DSM 9630 / IS1B</strain>
    </source>
</reference>
<proteinExistence type="predicted"/>
<dbReference type="KEGG" id="ipa:Isop_3650"/>
<dbReference type="OrthoDB" id="239596at2"/>
<dbReference type="SUPFAM" id="SSF50129">
    <property type="entry name" value="GroES-like"/>
    <property type="match status" value="1"/>
</dbReference>
<keyword evidence="2" id="KW-0862">Zinc</keyword>
<dbReference type="InParanoid" id="E8QZ78"/>
<gene>
    <name evidence="5" type="ordered locus">Isop_3650</name>
</gene>
<evidence type="ECO:0000256" key="3">
    <source>
        <dbReference type="ARBA" id="ARBA00023002"/>
    </source>
</evidence>
<protein>
    <submittedName>
        <fullName evidence="5">Phosphonate catabolism associated alcohol dehydrogenase</fullName>
    </submittedName>
</protein>
<dbReference type="InterPro" id="IPR013154">
    <property type="entry name" value="ADH-like_N"/>
</dbReference>
<dbReference type="InterPro" id="IPR036291">
    <property type="entry name" value="NAD(P)-bd_dom_sf"/>
</dbReference>
<evidence type="ECO:0000256" key="2">
    <source>
        <dbReference type="ARBA" id="ARBA00022833"/>
    </source>
</evidence>
<dbReference type="STRING" id="575540.Isop_3650"/>
<keyword evidence="3" id="KW-0560">Oxidoreductase</keyword>
<dbReference type="Gene3D" id="3.90.180.10">
    <property type="entry name" value="Medium-chain alcohol dehydrogenases, catalytic domain"/>
    <property type="match status" value="1"/>
</dbReference>
<dbReference type="PANTHER" id="PTHR43401">
    <property type="entry name" value="L-THREONINE 3-DEHYDROGENASE"/>
    <property type="match status" value="1"/>
</dbReference>
<dbReference type="EMBL" id="CP002353">
    <property type="protein sequence ID" value="ADV64207.1"/>
    <property type="molecule type" value="Genomic_DNA"/>
</dbReference>
<dbReference type="PANTHER" id="PTHR43401:SF2">
    <property type="entry name" value="L-THREONINE 3-DEHYDROGENASE"/>
    <property type="match status" value="1"/>
</dbReference>
<dbReference type="RefSeq" id="WP_013566495.1">
    <property type="nucleotide sequence ID" value="NC_014962.1"/>
</dbReference>
<dbReference type="InterPro" id="IPR017743">
    <property type="entry name" value="ADH_phosphonate_catab-assoc"/>
</dbReference>
<dbReference type="Gene3D" id="3.40.50.720">
    <property type="entry name" value="NAD(P)-binding Rossmann-like Domain"/>
    <property type="match status" value="1"/>
</dbReference>
<keyword evidence="1" id="KW-0479">Metal-binding</keyword>
<organism evidence="5 6">
    <name type="scientific">Isosphaera pallida (strain ATCC 43644 / DSM 9630 / IS1B)</name>
    <dbReference type="NCBI Taxonomy" id="575540"/>
    <lineage>
        <taxon>Bacteria</taxon>
        <taxon>Pseudomonadati</taxon>
        <taxon>Planctomycetota</taxon>
        <taxon>Planctomycetia</taxon>
        <taxon>Isosphaerales</taxon>
        <taxon>Isosphaeraceae</taxon>
        <taxon>Isosphaera</taxon>
    </lineage>
</organism>
<sequence>MSLHAGCQDDASPSWCRAAVFHEAGRPLTIERHPRPEPPPGRVRLRVRMATLCGSDLKTYLGQRIEPTPTVLGHEFVGVLETLGPGTSPRDPQGRLLAPGDRVVVATVASCGLCFQCVRGLPQKCESTGKCKYGHEPIDGPHGLWTGGLADVVLVAPGSGLVKVPDTLPDPIASTASCAGATVAGTLRVSGGVKGKRVAVFGAGMLGLTACAWARWAGALDIVALDPLSERLETAARFGATATLRADDPESPARLVHLTGGRGVDLALELSGHPQAVARAIASVRTGGQVVLIGSVAPGPTVALDPETVVRRCLTIRGLHNSTPRDLLRATRFLKAATMFPWAELVPRVYPLEEVEEAFEHARDHRPPRVAVALTGSVAQANPAR</sequence>
<dbReference type="Pfam" id="PF08240">
    <property type="entry name" value="ADH_N"/>
    <property type="match status" value="1"/>
</dbReference>
<evidence type="ECO:0000313" key="5">
    <source>
        <dbReference type="EMBL" id="ADV64207.1"/>
    </source>
</evidence>
<dbReference type="eggNOG" id="COG1063">
    <property type="taxonomic scope" value="Bacteria"/>
</dbReference>
<accession>E8QZ78</accession>
<evidence type="ECO:0000256" key="1">
    <source>
        <dbReference type="ARBA" id="ARBA00022723"/>
    </source>
</evidence>